<sequence length="147" mass="16805">MEISSILIIAFIVIMDIVLIVKDIKNKIIYSGTKKFKIAIPLMIVIFVGITLMNSNYRMQDIIVCVAILPLAFVGNKTGITEKGFLFNSYVTPWDKVESYSLDDQGEKCILSFKTNMGARRIIFKLEDKADIKKYLLSINKLRYVKK</sequence>
<evidence type="ECO:0000256" key="1">
    <source>
        <dbReference type="SAM" id="Phobius"/>
    </source>
</evidence>
<dbReference type="AlphaFoldDB" id="M1LU38"/>
<evidence type="ECO:0000259" key="2">
    <source>
        <dbReference type="Pfam" id="PF18923"/>
    </source>
</evidence>
<dbReference type="OrthoDB" id="1914400at2"/>
<dbReference type="InterPro" id="IPR043730">
    <property type="entry name" value="DUF5673"/>
</dbReference>
<evidence type="ECO:0000313" key="4">
    <source>
        <dbReference type="Proteomes" id="UP000011728"/>
    </source>
</evidence>
<organism evidence="3 4">
    <name type="scientific">Clostridium saccharoperbutylacetonicum N1-4(HMT)</name>
    <dbReference type="NCBI Taxonomy" id="931276"/>
    <lineage>
        <taxon>Bacteria</taxon>
        <taxon>Bacillati</taxon>
        <taxon>Bacillota</taxon>
        <taxon>Clostridia</taxon>
        <taxon>Eubacteriales</taxon>
        <taxon>Clostridiaceae</taxon>
        <taxon>Clostridium</taxon>
    </lineage>
</organism>
<dbReference type="eggNOG" id="ENOG5030GEG">
    <property type="taxonomic scope" value="Bacteria"/>
</dbReference>
<reference evidence="3 4" key="1">
    <citation type="submission" date="2013-02" db="EMBL/GenBank/DDBJ databases">
        <title>Genome sequence of Clostridium saccharoperbutylacetonicum N1-4(HMT).</title>
        <authorList>
            <person name="Poehlein A."/>
            <person name="Daniel R."/>
        </authorList>
    </citation>
    <scope>NUCLEOTIDE SEQUENCE [LARGE SCALE GENOMIC DNA]</scope>
    <source>
        <strain evidence="4">N1-4(HMT)</strain>
    </source>
</reference>
<evidence type="ECO:0000313" key="3">
    <source>
        <dbReference type="EMBL" id="AGF56575.1"/>
    </source>
</evidence>
<proteinExistence type="predicted"/>
<keyword evidence="1" id="KW-0812">Transmembrane</keyword>
<dbReference type="PATRIC" id="fig|931276.5.peg.2826"/>
<keyword evidence="1" id="KW-0472">Membrane</keyword>
<protein>
    <recommendedName>
        <fullName evidence="2">DUF5673 domain-containing protein</fullName>
    </recommendedName>
</protein>
<name>M1LU38_9CLOT</name>
<accession>M1LU38</accession>
<dbReference type="KEGG" id="csr:Cspa_c28120"/>
<keyword evidence="1" id="KW-1133">Transmembrane helix</keyword>
<dbReference type="RefSeq" id="WP_015392894.1">
    <property type="nucleotide sequence ID" value="NC_020291.1"/>
</dbReference>
<feature type="transmembrane region" description="Helical" evidence="1">
    <location>
        <begin position="36"/>
        <end position="53"/>
    </location>
</feature>
<gene>
    <name evidence="3" type="ORF">Cspa_c28120</name>
</gene>
<feature type="transmembrane region" description="Helical" evidence="1">
    <location>
        <begin position="6"/>
        <end position="24"/>
    </location>
</feature>
<dbReference type="Proteomes" id="UP000011728">
    <property type="component" value="Chromosome"/>
</dbReference>
<keyword evidence="4" id="KW-1185">Reference proteome</keyword>
<dbReference type="STRING" id="36745.CLSAP_25650"/>
<dbReference type="HOGENOM" id="CLU_1774199_0_0_9"/>
<feature type="domain" description="DUF5673" evidence="2">
    <location>
        <begin position="76"/>
        <end position="141"/>
    </location>
</feature>
<dbReference type="Pfam" id="PF18923">
    <property type="entry name" value="DUF5673"/>
    <property type="match status" value="1"/>
</dbReference>
<dbReference type="EMBL" id="CP004121">
    <property type="protein sequence ID" value="AGF56575.1"/>
    <property type="molecule type" value="Genomic_DNA"/>
</dbReference>